<dbReference type="Proteomes" id="UP001500967">
    <property type="component" value="Unassembled WGS sequence"/>
</dbReference>
<dbReference type="EMBL" id="BAAAGX010000014">
    <property type="protein sequence ID" value="GAA0247514.1"/>
    <property type="molecule type" value="Genomic_DNA"/>
</dbReference>
<proteinExistence type="predicted"/>
<organism evidence="1 2">
    <name type="scientific">Cryptosporangium japonicum</name>
    <dbReference type="NCBI Taxonomy" id="80872"/>
    <lineage>
        <taxon>Bacteria</taxon>
        <taxon>Bacillati</taxon>
        <taxon>Actinomycetota</taxon>
        <taxon>Actinomycetes</taxon>
        <taxon>Cryptosporangiales</taxon>
        <taxon>Cryptosporangiaceae</taxon>
        <taxon>Cryptosporangium</taxon>
    </lineage>
</organism>
<name>A0ABN0UE06_9ACTN</name>
<accession>A0ABN0UE06</accession>
<comment type="caution">
    <text evidence="1">The sequence shown here is derived from an EMBL/GenBank/DDBJ whole genome shotgun (WGS) entry which is preliminary data.</text>
</comment>
<gene>
    <name evidence="1" type="ORF">GCM10009539_36000</name>
</gene>
<evidence type="ECO:0000313" key="1">
    <source>
        <dbReference type="EMBL" id="GAA0247514.1"/>
    </source>
</evidence>
<evidence type="ECO:0008006" key="3">
    <source>
        <dbReference type="Google" id="ProtNLM"/>
    </source>
</evidence>
<sequence length="193" mass="20534">MVHAAGSDRELLGTIQATPWLTELLAFFDFDVSKRADGPFEPVSLSDGSVLDMIAGDAGGGAYFLVGAGSVRPVVYAGSEGEGGLIAHSLRDALALLIGLPSLHDATTSSLDEDGGRHLRDWIARADQIIRADRPTLDQDRERVRAALDLPAGDLLPSLHAAAADERYRPINAQGDRYRSMVGPDDFVDAALI</sequence>
<evidence type="ECO:0000313" key="2">
    <source>
        <dbReference type="Proteomes" id="UP001500967"/>
    </source>
</evidence>
<reference evidence="1 2" key="1">
    <citation type="journal article" date="2019" name="Int. J. Syst. Evol. Microbiol.">
        <title>The Global Catalogue of Microorganisms (GCM) 10K type strain sequencing project: providing services to taxonomists for standard genome sequencing and annotation.</title>
        <authorList>
            <consortium name="The Broad Institute Genomics Platform"/>
            <consortium name="The Broad Institute Genome Sequencing Center for Infectious Disease"/>
            <person name="Wu L."/>
            <person name="Ma J."/>
        </authorList>
    </citation>
    <scope>NUCLEOTIDE SEQUENCE [LARGE SCALE GENOMIC DNA]</scope>
    <source>
        <strain evidence="1 2">JCM 10425</strain>
    </source>
</reference>
<protein>
    <recommendedName>
        <fullName evidence="3">SUKH-4 immunity protein of toxin-antitoxin system</fullName>
    </recommendedName>
</protein>
<keyword evidence="2" id="KW-1185">Reference proteome</keyword>
<dbReference type="RefSeq" id="WP_344649978.1">
    <property type="nucleotide sequence ID" value="NZ_BAAAGX010000014.1"/>
</dbReference>